<dbReference type="PANTHER" id="PTHR43177:SF3">
    <property type="entry name" value="PROTEIN NRFC HOMOLOG"/>
    <property type="match status" value="1"/>
</dbReference>
<sequence>MTRLAFLWDQSRCISCGACIAACNAANYGSSTSPNVSWNWLRTNIKRIELGRAARPMLYLLQCQHCENPPCVTVCPTGASYKDKDGLVKINYDLCIGCRYCMVACPYDARWFNESLWAPVKCMGEECQARLARGEQPVCVAVCPAGARDFGDLDNPSSSISRRLAESRYVKLLDNMGTSPKYFVVVGP</sequence>
<keyword evidence="1" id="KW-0004">4Fe-4S</keyword>
<dbReference type="InterPro" id="IPR017900">
    <property type="entry name" value="4Fe4S_Fe_S_CS"/>
</dbReference>
<dbReference type="GO" id="GO:0046872">
    <property type="term" value="F:metal ion binding"/>
    <property type="evidence" value="ECO:0007669"/>
    <property type="project" value="UniProtKB-KW"/>
</dbReference>
<evidence type="ECO:0000256" key="3">
    <source>
        <dbReference type="ARBA" id="ARBA00023004"/>
    </source>
</evidence>
<dbReference type="GO" id="GO:0016491">
    <property type="term" value="F:oxidoreductase activity"/>
    <property type="evidence" value="ECO:0007669"/>
    <property type="project" value="UniProtKB-ARBA"/>
</dbReference>
<evidence type="ECO:0000313" key="7">
    <source>
        <dbReference type="Proteomes" id="UP000008138"/>
    </source>
</evidence>
<dbReference type="PANTHER" id="PTHR43177">
    <property type="entry name" value="PROTEIN NRFC"/>
    <property type="match status" value="1"/>
</dbReference>
<dbReference type="InterPro" id="IPR050954">
    <property type="entry name" value="ET_IronSulfur_Cluster-Binding"/>
</dbReference>
<dbReference type="CDD" id="cd10551">
    <property type="entry name" value="PsrB"/>
    <property type="match status" value="1"/>
</dbReference>
<keyword evidence="7" id="KW-1185">Reference proteome</keyword>
<dbReference type="Proteomes" id="UP000008138">
    <property type="component" value="Chromosome"/>
</dbReference>
<dbReference type="InterPro" id="IPR017896">
    <property type="entry name" value="4Fe4S_Fe-S-bd"/>
</dbReference>
<evidence type="ECO:0000256" key="1">
    <source>
        <dbReference type="ARBA" id="ARBA00022485"/>
    </source>
</evidence>
<dbReference type="PROSITE" id="PS00198">
    <property type="entry name" value="4FE4S_FER_1"/>
    <property type="match status" value="1"/>
</dbReference>
<keyword evidence="2" id="KW-0479">Metal-binding</keyword>
<accession>F2L0K4</accession>
<name>F2L0K4_THEU7</name>
<dbReference type="PROSITE" id="PS51379">
    <property type="entry name" value="4FE4S_FER_2"/>
    <property type="match status" value="3"/>
</dbReference>
<evidence type="ECO:0000259" key="5">
    <source>
        <dbReference type="PROSITE" id="PS51379"/>
    </source>
</evidence>
<dbReference type="Gene3D" id="3.30.70.20">
    <property type="match status" value="2"/>
</dbReference>
<dbReference type="SUPFAM" id="SSF54862">
    <property type="entry name" value="4Fe-4S ferredoxins"/>
    <property type="match status" value="1"/>
</dbReference>
<dbReference type="AlphaFoldDB" id="F2L0K4"/>
<keyword evidence="4" id="KW-0411">Iron-sulfur</keyword>
<dbReference type="EMBL" id="CP002590">
    <property type="protein sequence ID" value="AEA12686.1"/>
    <property type="molecule type" value="Genomic_DNA"/>
</dbReference>
<dbReference type="GeneID" id="10360735"/>
<reference evidence="6 7" key="1">
    <citation type="journal article" date="2011" name="J. Bacteriol.">
        <title>Complete genome sequence of the thermoacidophilic crenarchaeon Thermoproteus uzoniensis 768-20.</title>
        <authorList>
            <person name="Mardanov A.V."/>
            <person name="Gumerov V.M."/>
            <person name="Beletsky A.V."/>
            <person name="Prokofeva M.I."/>
            <person name="Bonch-Osmolovskaya E.A."/>
            <person name="Ravin N.V."/>
            <person name="Skryabin K.G."/>
        </authorList>
    </citation>
    <scope>NUCLEOTIDE SEQUENCE [LARGE SCALE GENOMIC DNA]</scope>
    <source>
        <strain evidence="6 7">768-20</strain>
    </source>
</reference>
<dbReference type="RefSeq" id="WP_013680022.1">
    <property type="nucleotide sequence ID" value="NC_015315.1"/>
</dbReference>
<keyword evidence="3" id="KW-0408">Iron</keyword>
<feature type="domain" description="4Fe-4S ferredoxin-type" evidence="5">
    <location>
        <begin position="54"/>
        <end position="85"/>
    </location>
</feature>
<reference key="2">
    <citation type="submission" date="2011-03" db="EMBL/GenBank/DDBJ databases">
        <title>Complete genome sequence of the thermoacidophilic crenarchaeon Thermoproteus uzoniensis 768-20.</title>
        <authorList>
            <person name="Mardanov A.V."/>
            <person name="Gumerov V.M."/>
            <person name="Beletsky A.V."/>
            <person name="Prokofeva M.I."/>
            <person name="Bonch-Osmolovskaya E.A."/>
            <person name="Ravin N.V."/>
            <person name="Skryabin K.G."/>
        </authorList>
    </citation>
    <scope>NUCLEOTIDE SEQUENCE</scope>
    <source>
        <strain>768-20</strain>
    </source>
</reference>
<feature type="domain" description="4Fe-4S ferredoxin-type" evidence="5">
    <location>
        <begin position="86"/>
        <end position="115"/>
    </location>
</feature>
<dbReference type="Pfam" id="PF00037">
    <property type="entry name" value="Fer4"/>
    <property type="match status" value="1"/>
</dbReference>
<evidence type="ECO:0000256" key="4">
    <source>
        <dbReference type="ARBA" id="ARBA00023014"/>
    </source>
</evidence>
<gene>
    <name evidence="6" type="ordered locus">TUZN_1207</name>
</gene>
<dbReference type="GO" id="GO:0051539">
    <property type="term" value="F:4 iron, 4 sulfur cluster binding"/>
    <property type="evidence" value="ECO:0007669"/>
    <property type="project" value="UniProtKB-KW"/>
</dbReference>
<protein>
    <submittedName>
        <fullName evidence="6">Fe-S-cluster-containing hydrogenase components 1</fullName>
    </submittedName>
</protein>
<organism evidence="6 7">
    <name type="scientific">Thermoproteus uzoniensis (strain 768-20)</name>
    <dbReference type="NCBI Taxonomy" id="999630"/>
    <lineage>
        <taxon>Archaea</taxon>
        <taxon>Thermoproteota</taxon>
        <taxon>Thermoprotei</taxon>
        <taxon>Thermoproteales</taxon>
        <taxon>Thermoproteaceae</taxon>
        <taxon>Thermoproteus</taxon>
    </lineage>
</organism>
<dbReference type="OrthoDB" id="2837at2157"/>
<dbReference type="HOGENOM" id="CLU_043374_1_1_2"/>
<dbReference type="Pfam" id="PF13247">
    <property type="entry name" value="Fer4_11"/>
    <property type="match status" value="1"/>
</dbReference>
<proteinExistence type="predicted"/>
<feature type="domain" description="4Fe-4S ferredoxin-type" evidence="5">
    <location>
        <begin position="4"/>
        <end position="33"/>
    </location>
</feature>
<evidence type="ECO:0000256" key="2">
    <source>
        <dbReference type="ARBA" id="ARBA00022723"/>
    </source>
</evidence>
<dbReference type="STRING" id="999630.TUZN_1207"/>
<dbReference type="eggNOG" id="arCOG01500">
    <property type="taxonomic scope" value="Archaea"/>
</dbReference>
<evidence type="ECO:0000313" key="6">
    <source>
        <dbReference type="EMBL" id="AEA12686.1"/>
    </source>
</evidence>
<dbReference type="KEGG" id="tuz:TUZN_1207"/>